<dbReference type="KEGG" id="bcom:BAUCODRAFT_455698"/>
<dbReference type="EMBL" id="KB445554">
    <property type="protein sequence ID" value="EMC97532.1"/>
    <property type="molecule type" value="Genomic_DNA"/>
</dbReference>
<sequence>MDEDIFNELLATADETDEDDDDDVSEDGRSPAQSHAVPANQAPEPSQAPLPTLPQQGPYPPSAPEAPAQPQQGPHPPSVQPNQSSSTTAGGKQPRTKPKPNVNSVAAASVVALKQRHHQLAQQFATLNPDMPPILLQKKIALINRKVGAQGERYRPTLETKIKALEEMIAGSQSSTIRGALVSFTCGPGPGGYTGAYGPYGPFGSGMGGFGGFQGPWSGPEAAFDRLTDVHHCVGRALGGYGLSKAGSRGKGKSDCSHRCSLSFGASSQK</sequence>
<dbReference type="HOGENOM" id="CLU_1030516_0_0_1"/>
<feature type="compositionally biased region" description="Pro residues" evidence="1">
    <location>
        <begin position="46"/>
        <end position="64"/>
    </location>
</feature>
<dbReference type="AlphaFoldDB" id="M2LSS7"/>
<dbReference type="GeneID" id="19114507"/>
<feature type="region of interest" description="Disordered" evidence="1">
    <location>
        <begin position="1"/>
        <end position="103"/>
    </location>
</feature>
<evidence type="ECO:0000313" key="3">
    <source>
        <dbReference type="Proteomes" id="UP000011761"/>
    </source>
</evidence>
<protein>
    <submittedName>
        <fullName evidence="2">Uncharacterized protein</fullName>
    </submittedName>
</protein>
<dbReference type="Proteomes" id="UP000011761">
    <property type="component" value="Unassembled WGS sequence"/>
</dbReference>
<feature type="compositionally biased region" description="Acidic residues" evidence="1">
    <location>
        <begin position="14"/>
        <end position="25"/>
    </location>
</feature>
<accession>M2LSS7</accession>
<reference evidence="2 3" key="1">
    <citation type="journal article" date="2012" name="PLoS Pathog.">
        <title>Diverse lifestyles and strategies of plant pathogenesis encoded in the genomes of eighteen Dothideomycetes fungi.</title>
        <authorList>
            <person name="Ohm R.A."/>
            <person name="Feau N."/>
            <person name="Henrissat B."/>
            <person name="Schoch C.L."/>
            <person name="Horwitz B.A."/>
            <person name="Barry K.W."/>
            <person name="Condon B.J."/>
            <person name="Copeland A.C."/>
            <person name="Dhillon B."/>
            <person name="Glaser F."/>
            <person name="Hesse C.N."/>
            <person name="Kosti I."/>
            <person name="LaButti K."/>
            <person name="Lindquist E.A."/>
            <person name="Lucas S."/>
            <person name="Salamov A.A."/>
            <person name="Bradshaw R.E."/>
            <person name="Ciuffetti L."/>
            <person name="Hamelin R.C."/>
            <person name="Kema G.H.J."/>
            <person name="Lawrence C."/>
            <person name="Scott J.A."/>
            <person name="Spatafora J.W."/>
            <person name="Turgeon B.G."/>
            <person name="de Wit P.J.G.M."/>
            <person name="Zhong S."/>
            <person name="Goodwin S.B."/>
            <person name="Grigoriev I.V."/>
        </authorList>
    </citation>
    <scope>NUCLEOTIDE SEQUENCE [LARGE SCALE GENOMIC DNA]</scope>
    <source>
        <strain evidence="2 3">UAMH 10762</strain>
    </source>
</reference>
<gene>
    <name evidence="2" type="ORF">BAUCODRAFT_455698</name>
</gene>
<proteinExistence type="predicted"/>
<name>M2LSS7_BAUPA</name>
<feature type="compositionally biased region" description="Polar residues" evidence="1">
    <location>
        <begin position="80"/>
        <end position="90"/>
    </location>
</feature>
<dbReference type="RefSeq" id="XP_007675864.1">
    <property type="nucleotide sequence ID" value="XM_007677674.1"/>
</dbReference>
<keyword evidence="3" id="KW-1185">Reference proteome</keyword>
<organism evidence="2 3">
    <name type="scientific">Baudoinia panamericana (strain UAMH 10762)</name>
    <name type="common">Angels' share fungus</name>
    <name type="synonym">Baudoinia compniacensis (strain UAMH 10762)</name>
    <dbReference type="NCBI Taxonomy" id="717646"/>
    <lineage>
        <taxon>Eukaryota</taxon>
        <taxon>Fungi</taxon>
        <taxon>Dikarya</taxon>
        <taxon>Ascomycota</taxon>
        <taxon>Pezizomycotina</taxon>
        <taxon>Dothideomycetes</taxon>
        <taxon>Dothideomycetidae</taxon>
        <taxon>Mycosphaerellales</taxon>
        <taxon>Teratosphaeriaceae</taxon>
        <taxon>Baudoinia</taxon>
    </lineage>
</organism>
<evidence type="ECO:0000313" key="2">
    <source>
        <dbReference type="EMBL" id="EMC97532.1"/>
    </source>
</evidence>
<evidence type="ECO:0000256" key="1">
    <source>
        <dbReference type="SAM" id="MobiDB-lite"/>
    </source>
</evidence>